<accession>A0ABQ4WBD8</accession>
<dbReference type="Proteomes" id="UP001151760">
    <property type="component" value="Unassembled WGS sequence"/>
</dbReference>
<name>A0ABQ4WBD8_9ASTR</name>
<organism evidence="1 2">
    <name type="scientific">Tanacetum coccineum</name>
    <dbReference type="NCBI Taxonomy" id="301880"/>
    <lineage>
        <taxon>Eukaryota</taxon>
        <taxon>Viridiplantae</taxon>
        <taxon>Streptophyta</taxon>
        <taxon>Embryophyta</taxon>
        <taxon>Tracheophyta</taxon>
        <taxon>Spermatophyta</taxon>
        <taxon>Magnoliopsida</taxon>
        <taxon>eudicotyledons</taxon>
        <taxon>Gunneridae</taxon>
        <taxon>Pentapetalae</taxon>
        <taxon>asterids</taxon>
        <taxon>campanulids</taxon>
        <taxon>Asterales</taxon>
        <taxon>Asteraceae</taxon>
        <taxon>Asteroideae</taxon>
        <taxon>Anthemideae</taxon>
        <taxon>Anthemidinae</taxon>
        <taxon>Tanacetum</taxon>
    </lineage>
</organism>
<sequence length="83" mass="9497">MGKICSARRCKGGNAEVWNNRPEVAYDECFGVTSGRCLITLNKDAIWRLYPSRRLINWRSEISFVKDCLPSDAKDEASRWNNG</sequence>
<protein>
    <submittedName>
        <fullName evidence="1">Uncharacterized protein</fullName>
    </submittedName>
</protein>
<gene>
    <name evidence="1" type="ORF">Tco_0600263</name>
</gene>
<evidence type="ECO:0000313" key="1">
    <source>
        <dbReference type="EMBL" id="GJS50142.1"/>
    </source>
</evidence>
<proteinExistence type="predicted"/>
<comment type="caution">
    <text evidence="1">The sequence shown here is derived from an EMBL/GenBank/DDBJ whole genome shotgun (WGS) entry which is preliminary data.</text>
</comment>
<reference evidence="1" key="2">
    <citation type="submission" date="2022-01" db="EMBL/GenBank/DDBJ databases">
        <authorList>
            <person name="Yamashiro T."/>
            <person name="Shiraishi A."/>
            <person name="Satake H."/>
            <person name="Nakayama K."/>
        </authorList>
    </citation>
    <scope>NUCLEOTIDE SEQUENCE</scope>
</reference>
<reference evidence="1" key="1">
    <citation type="journal article" date="2022" name="Int. J. Mol. Sci.">
        <title>Draft Genome of Tanacetum Coccineum: Genomic Comparison of Closely Related Tanacetum-Family Plants.</title>
        <authorList>
            <person name="Yamashiro T."/>
            <person name="Shiraishi A."/>
            <person name="Nakayama K."/>
            <person name="Satake H."/>
        </authorList>
    </citation>
    <scope>NUCLEOTIDE SEQUENCE</scope>
</reference>
<keyword evidence="2" id="KW-1185">Reference proteome</keyword>
<dbReference type="EMBL" id="BQNB010008494">
    <property type="protein sequence ID" value="GJS50142.1"/>
    <property type="molecule type" value="Genomic_DNA"/>
</dbReference>
<evidence type="ECO:0000313" key="2">
    <source>
        <dbReference type="Proteomes" id="UP001151760"/>
    </source>
</evidence>